<dbReference type="PANTHER" id="PTHR43649">
    <property type="entry name" value="ARABINOSE-BINDING PROTEIN-RELATED"/>
    <property type="match status" value="1"/>
</dbReference>
<accession>A0A2T0TG48</accession>
<gene>
    <name evidence="2" type="ORF">CLV43_102176</name>
</gene>
<dbReference type="InterPro" id="IPR006059">
    <property type="entry name" value="SBP"/>
</dbReference>
<dbReference type="CDD" id="cd14748">
    <property type="entry name" value="PBP2_UgpB"/>
    <property type="match status" value="1"/>
</dbReference>
<dbReference type="PANTHER" id="PTHR43649:SF30">
    <property type="entry name" value="ABC TRANSPORTER SUBSTRATE-BINDING PROTEIN"/>
    <property type="match status" value="1"/>
</dbReference>
<dbReference type="Gene3D" id="3.40.190.10">
    <property type="entry name" value="Periplasmic binding protein-like II"/>
    <property type="match status" value="1"/>
</dbReference>
<evidence type="ECO:0000313" key="2">
    <source>
        <dbReference type="EMBL" id="PRY44611.1"/>
    </source>
</evidence>
<dbReference type="AlphaFoldDB" id="A0A2T0TG48"/>
<dbReference type="SUPFAM" id="SSF53850">
    <property type="entry name" value="Periplasmic binding protein-like II"/>
    <property type="match status" value="1"/>
</dbReference>
<dbReference type="Proteomes" id="UP000239494">
    <property type="component" value="Unassembled WGS sequence"/>
</dbReference>
<feature type="signal peptide" evidence="1">
    <location>
        <begin position="1"/>
        <end position="20"/>
    </location>
</feature>
<keyword evidence="3" id="KW-1185">Reference proteome</keyword>
<evidence type="ECO:0000256" key="1">
    <source>
        <dbReference type="SAM" id="SignalP"/>
    </source>
</evidence>
<dbReference type="OrthoDB" id="3655235at2"/>
<dbReference type="RefSeq" id="WP_106186219.1">
    <property type="nucleotide sequence ID" value="NZ_PVTF01000002.1"/>
</dbReference>
<feature type="chain" id="PRO_5015481086" evidence="1">
    <location>
        <begin position="21"/>
        <end position="424"/>
    </location>
</feature>
<dbReference type="PROSITE" id="PS51257">
    <property type="entry name" value="PROKAR_LIPOPROTEIN"/>
    <property type="match status" value="1"/>
</dbReference>
<proteinExistence type="predicted"/>
<keyword evidence="1" id="KW-0732">Signal</keyword>
<dbReference type="InterPro" id="IPR050490">
    <property type="entry name" value="Bact_solute-bd_prot1"/>
</dbReference>
<reference evidence="2 3" key="1">
    <citation type="submission" date="2018-03" db="EMBL/GenBank/DDBJ databases">
        <title>Genomic Encyclopedia of Archaeal and Bacterial Type Strains, Phase II (KMG-II): from individual species to whole genera.</title>
        <authorList>
            <person name="Goeker M."/>
        </authorList>
    </citation>
    <scope>NUCLEOTIDE SEQUENCE [LARGE SCALE GENOMIC DNA]</scope>
    <source>
        <strain evidence="2 3">DSM 44720</strain>
    </source>
</reference>
<sequence length="424" mass="46377">MTRRVLRRLLALMTTGIVLASTACSAHPAAGGTALTLWHGYTEQEADALVKLAERWNGEHPDQKVELVFDGGNDTALQKTLASFVSGDPPTVAYEFGSSITPLSARPQTADLTELVKENPDFAWDDFFPAVRDAATVNGHIYGLPALVDNLALVYNKKLFAEAGLDAPTAQWTWDDFRSAAKRLTDREGTRYGWAYVNDGSEDTVWRYLALLWQAGGDLLTPDNTKAAFDSPAGLQAAKLLRDMAVTDKSVYLDQGDQQYLNLFNSGRLGMMWTGPWDLSGINDDVNYGVQILPGKLNHSTIAGPDNFMLFDKSAQQRAWPFLQWLLSPEIHLEYATQTGHLPLRKSEQTLPGYPAYQQKYPAARLFVDNLSDNVGKARPNIAQYPEISKVLGTAVQGVLLGQTDPADALAEASTATDRILAGG</sequence>
<comment type="caution">
    <text evidence="2">The sequence shown here is derived from an EMBL/GenBank/DDBJ whole genome shotgun (WGS) entry which is preliminary data.</text>
</comment>
<name>A0A2T0TG48_9PSEU</name>
<protein>
    <submittedName>
        <fullName evidence="2">Carbohydrate ABC transporter substrate-binding protein (CUT1 family)</fullName>
    </submittedName>
</protein>
<dbReference type="Pfam" id="PF01547">
    <property type="entry name" value="SBP_bac_1"/>
    <property type="match status" value="1"/>
</dbReference>
<dbReference type="EMBL" id="PVTF01000002">
    <property type="protein sequence ID" value="PRY44611.1"/>
    <property type="molecule type" value="Genomic_DNA"/>
</dbReference>
<organism evidence="2 3">
    <name type="scientific">Umezawaea tangerina</name>
    <dbReference type="NCBI Taxonomy" id="84725"/>
    <lineage>
        <taxon>Bacteria</taxon>
        <taxon>Bacillati</taxon>
        <taxon>Actinomycetota</taxon>
        <taxon>Actinomycetes</taxon>
        <taxon>Pseudonocardiales</taxon>
        <taxon>Pseudonocardiaceae</taxon>
        <taxon>Umezawaea</taxon>
    </lineage>
</organism>
<evidence type="ECO:0000313" key="3">
    <source>
        <dbReference type="Proteomes" id="UP000239494"/>
    </source>
</evidence>